<dbReference type="SUPFAM" id="SSF143631">
    <property type="entry name" value="ApbE-like"/>
    <property type="match status" value="1"/>
</dbReference>
<reference evidence="12" key="1">
    <citation type="journal article" date="2020" name="mSystems">
        <title>Genome- and Community-Level Interaction Insights into Carbon Utilization and Element Cycling Functions of Hydrothermarchaeota in Hydrothermal Sediment.</title>
        <authorList>
            <person name="Zhou Z."/>
            <person name="Liu Y."/>
            <person name="Xu W."/>
            <person name="Pan J."/>
            <person name="Luo Z.H."/>
            <person name="Li M."/>
        </authorList>
    </citation>
    <scope>NUCLEOTIDE SEQUENCE [LARGE SCALE GENOMIC DNA]</scope>
    <source>
        <strain evidence="12">SpSt-747</strain>
    </source>
</reference>
<dbReference type="GO" id="GO:0046872">
    <property type="term" value="F:metal ion binding"/>
    <property type="evidence" value="ECO:0007669"/>
    <property type="project" value="UniProtKB-UniRule"/>
</dbReference>
<dbReference type="EC" id="2.7.1.180" evidence="1 10"/>
<dbReference type="AlphaFoldDB" id="A0A7V3YG46"/>
<evidence type="ECO:0000256" key="10">
    <source>
        <dbReference type="PIRNR" id="PIRNR006268"/>
    </source>
</evidence>
<evidence type="ECO:0000256" key="2">
    <source>
        <dbReference type="ARBA" id="ARBA00016337"/>
    </source>
</evidence>
<gene>
    <name evidence="12" type="ORF">ENV30_02605</name>
</gene>
<evidence type="ECO:0000256" key="9">
    <source>
        <dbReference type="ARBA" id="ARBA00048540"/>
    </source>
</evidence>
<comment type="cofactor">
    <cofactor evidence="11">
        <name>Mg(2+)</name>
        <dbReference type="ChEBI" id="CHEBI:18420"/>
    </cofactor>
    <cofactor evidence="11">
        <name>Mn(2+)</name>
        <dbReference type="ChEBI" id="CHEBI:29035"/>
    </cofactor>
    <text evidence="11">Magnesium. Can also use manganese.</text>
</comment>
<accession>A0A7V3YG46</accession>
<evidence type="ECO:0000256" key="11">
    <source>
        <dbReference type="PIRSR" id="PIRSR006268-2"/>
    </source>
</evidence>
<feature type="binding site" evidence="11">
    <location>
        <position position="262"/>
    </location>
    <ligand>
        <name>Mg(2+)</name>
        <dbReference type="ChEBI" id="CHEBI:18420"/>
    </ligand>
</feature>
<keyword evidence="3 10" id="KW-0285">Flavoprotein</keyword>
<dbReference type="EMBL" id="DTFV01000041">
    <property type="protein sequence ID" value="HGI30196.1"/>
    <property type="molecule type" value="Genomic_DNA"/>
</dbReference>
<dbReference type="PANTHER" id="PTHR30040:SF2">
    <property type="entry name" value="FAD:PROTEIN FMN TRANSFERASE"/>
    <property type="match status" value="1"/>
</dbReference>
<evidence type="ECO:0000313" key="12">
    <source>
        <dbReference type="EMBL" id="HGI30196.1"/>
    </source>
</evidence>
<dbReference type="PANTHER" id="PTHR30040">
    <property type="entry name" value="THIAMINE BIOSYNTHESIS LIPOPROTEIN APBE"/>
    <property type="match status" value="1"/>
</dbReference>
<comment type="similarity">
    <text evidence="10">Belongs to the ApbE family.</text>
</comment>
<sequence>MALFSPLFFRDAFVRETFLGFDTFIEVTLPRRYAFLFSEIDALVRRYDALWNRFSSQSLVHRINTSSSWIPLDEETFNLLKEAFTLSQKTHGMFCPLIGGLVDLWGFSRTPRVPELWEIARELQVIRESTIMFDERERAVLRRGEAQLDLGGIAKGYFVDLLAQFLRERNVGSFLINAGGTVSGLGRVWKVGVLHPRRAGLLGRIAVNGLCVSTSADTFRFFEVGGKRYHHILNPQSGYPGSTFVSVTVVASKGTVADVLSTALMAGDESFLAQILQEFPDVAVLAVRKDGEVFLSPKMQKIFEGDREP</sequence>
<name>A0A7V3YG46_9BACT</name>
<dbReference type="InterPro" id="IPR024932">
    <property type="entry name" value="ApbE"/>
</dbReference>
<dbReference type="GO" id="GO:0016740">
    <property type="term" value="F:transferase activity"/>
    <property type="evidence" value="ECO:0007669"/>
    <property type="project" value="UniProtKB-UniRule"/>
</dbReference>
<keyword evidence="5 10" id="KW-0479">Metal-binding</keyword>
<dbReference type="Pfam" id="PF02424">
    <property type="entry name" value="ApbE"/>
    <property type="match status" value="1"/>
</dbReference>
<evidence type="ECO:0000256" key="1">
    <source>
        <dbReference type="ARBA" id="ARBA00011955"/>
    </source>
</evidence>
<evidence type="ECO:0000256" key="3">
    <source>
        <dbReference type="ARBA" id="ARBA00022630"/>
    </source>
</evidence>
<feature type="binding site" evidence="11">
    <location>
        <position position="152"/>
    </location>
    <ligand>
        <name>Mg(2+)</name>
        <dbReference type="ChEBI" id="CHEBI:18420"/>
    </ligand>
</feature>
<evidence type="ECO:0000256" key="4">
    <source>
        <dbReference type="ARBA" id="ARBA00022679"/>
    </source>
</evidence>
<comment type="caution">
    <text evidence="12">The sequence shown here is derived from an EMBL/GenBank/DDBJ whole genome shotgun (WGS) entry which is preliminary data.</text>
</comment>
<dbReference type="PIRSF" id="PIRSF006268">
    <property type="entry name" value="ApbE"/>
    <property type="match status" value="1"/>
</dbReference>
<evidence type="ECO:0000256" key="7">
    <source>
        <dbReference type="ARBA" id="ARBA00022842"/>
    </source>
</evidence>
<feature type="binding site" evidence="11">
    <location>
        <position position="258"/>
    </location>
    <ligand>
        <name>Mg(2+)</name>
        <dbReference type="ChEBI" id="CHEBI:18420"/>
    </ligand>
</feature>
<dbReference type="Gene3D" id="3.10.520.10">
    <property type="entry name" value="ApbE-like domains"/>
    <property type="match status" value="1"/>
</dbReference>
<dbReference type="InterPro" id="IPR003374">
    <property type="entry name" value="ApbE-like_sf"/>
</dbReference>
<keyword evidence="6 10" id="KW-0274">FAD</keyword>
<evidence type="ECO:0000256" key="5">
    <source>
        <dbReference type="ARBA" id="ARBA00022723"/>
    </source>
</evidence>
<proteinExistence type="inferred from homology"/>
<organism evidence="12">
    <name type="scientific">Candidatus Caldatribacterium californiense</name>
    <dbReference type="NCBI Taxonomy" id="1454726"/>
    <lineage>
        <taxon>Bacteria</taxon>
        <taxon>Pseudomonadati</taxon>
        <taxon>Atribacterota</taxon>
        <taxon>Atribacteria</taxon>
        <taxon>Atribacterales</taxon>
        <taxon>Candidatus Caldatribacteriaceae</taxon>
        <taxon>Candidatus Caldatribacterium</taxon>
    </lineage>
</organism>
<protein>
    <recommendedName>
        <fullName evidence="2 10">FAD:protein FMN transferase</fullName>
        <ecNumber evidence="1 10">2.7.1.180</ecNumber>
    </recommendedName>
    <alternativeName>
        <fullName evidence="8 10">Flavin transferase</fullName>
    </alternativeName>
</protein>
<keyword evidence="7 10" id="KW-0460">Magnesium</keyword>
<evidence type="ECO:0000256" key="6">
    <source>
        <dbReference type="ARBA" id="ARBA00022827"/>
    </source>
</evidence>
<comment type="catalytic activity">
    <reaction evidence="9 10">
        <text>L-threonyl-[protein] + FAD = FMN-L-threonyl-[protein] + AMP + H(+)</text>
        <dbReference type="Rhea" id="RHEA:36847"/>
        <dbReference type="Rhea" id="RHEA-COMP:11060"/>
        <dbReference type="Rhea" id="RHEA-COMP:11061"/>
        <dbReference type="ChEBI" id="CHEBI:15378"/>
        <dbReference type="ChEBI" id="CHEBI:30013"/>
        <dbReference type="ChEBI" id="CHEBI:57692"/>
        <dbReference type="ChEBI" id="CHEBI:74257"/>
        <dbReference type="ChEBI" id="CHEBI:456215"/>
        <dbReference type="EC" id="2.7.1.180"/>
    </reaction>
</comment>
<evidence type="ECO:0000256" key="8">
    <source>
        <dbReference type="ARBA" id="ARBA00031306"/>
    </source>
</evidence>
<keyword evidence="4 10" id="KW-0808">Transferase</keyword>